<evidence type="ECO:0000256" key="10">
    <source>
        <dbReference type="ARBA" id="ARBA00048475"/>
    </source>
</evidence>
<dbReference type="GO" id="GO:0005524">
    <property type="term" value="F:ATP binding"/>
    <property type="evidence" value="ECO:0007669"/>
    <property type="project" value="UniProtKB-KW"/>
</dbReference>
<dbReference type="GO" id="GO:0004639">
    <property type="term" value="F:phosphoribosylaminoimidazolesuccinocarboxamide synthase activity"/>
    <property type="evidence" value="ECO:0007669"/>
    <property type="project" value="UniProtKB-UniRule"/>
</dbReference>
<name>A0A6J4TP68_9ACTN</name>
<dbReference type="Gene3D" id="3.30.200.20">
    <property type="entry name" value="Phosphorylase Kinase, domain 1"/>
    <property type="match status" value="1"/>
</dbReference>
<dbReference type="InterPro" id="IPR018236">
    <property type="entry name" value="SAICAR_synthetase_CS"/>
</dbReference>
<dbReference type="GO" id="GO:0006189">
    <property type="term" value="P:'de novo' IMP biosynthetic process"/>
    <property type="evidence" value="ECO:0007669"/>
    <property type="project" value="UniProtKB-UniRule"/>
</dbReference>
<dbReference type="HAMAP" id="MF_00137">
    <property type="entry name" value="SAICAR_synth"/>
    <property type="match status" value="1"/>
</dbReference>
<evidence type="ECO:0000256" key="1">
    <source>
        <dbReference type="ARBA" id="ARBA00004672"/>
    </source>
</evidence>
<comment type="similarity">
    <text evidence="2 11">Belongs to the SAICAR synthetase family.</text>
</comment>
<dbReference type="NCBIfam" id="TIGR00081">
    <property type="entry name" value="purC"/>
    <property type="match status" value="1"/>
</dbReference>
<evidence type="ECO:0000256" key="4">
    <source>
        <dbReference type="ARBA" id="ARBA00016460"/>
    </source>
</evidence>
<evidence type="ECO:0000313" key="13">
    <source>
        <dbReference type="EMBL" id="CAA9529004.1"/>
    </source>
</evidence>
<evidence type="ECO:0000256" key="3">
    <source>
        <dbReference type="ARBA" id="ARBA00012217"/>
    </source>
</evidence>
<keyword evidence="8 11" id="KW-0067">ATP-binding</keyword>
<keyword evidence="6 11" id="KW-0547">Nucleotide-binding</keyword>
<evidence type="ECO:0000256" key="8">
    <source>
        <dbReference type="ARBA" id="ARBA00022840"/>
    </source>
</evidence>
<dbReference type="UniPathway" id="UPA00074">
    <property type="reaction ID" value="UER00131"/>
</dbReference>
<organism evidence="13">
    <name type="scientific">uncultured Thermoleophilia bacterium</name>
    <dbReference type="NCBI Taxonomy" id="1497501"/>
    <lineage>
        <taxon>Bacteria</taxon>
        <taxon>Bacillati</taxon>
        <taxon>Actinomycetota</taxon>
        <taxon>Thermoleophilia</taxon>
        <taxon>environmental samples</taxon>
    </lineage>
</organism>
<evidence type="ECO:0000256" key="5">
    <source>
        <dbReference type="ARBA" id="ARBA00022598"/>
    </source>
</evidence>
<reference evidence="13" key="1">
    <citation type="submission" date="2020-02" db="EMBL/GenBank/DDBJ databases">
        <authorList>
            <person name="Meier V. D."/>
        </authorList>
    </citation>
    <scope>NUCLEOTIDE SEQUENCE</scope>
    <source>
        <strain evidence="13">AVDCRST_MAG79</strain>
    </source>
</reference>
<protein>
    <recommendedName>
        <fullName evidence="4 11">Phosphoribosylaminoimidazole-succinocarboxamide synthase</fullName>
        <ecNumber evidence="3 11">6.3.2.6</ecNumber>
    </recommendedName>
    <alternativeName>
        <fullName evidence="9 11">SAICAR synthetase</fullName>
    </alternativeName>
</protein>
<dbReference type="AlphaFoldDB" id="A0A6J4TP68"/>
<dbReference type="CDD" id="cd01414">
    <property type="entry name" value="SAICAR_synt_Sc"/>
    <property type="match status" value="1"/>
</dbReference>
<dbReference type="SUPFAM" id="SSF56104">
    <property type="entry name" value="SAICAR synthase-like"/>
    <property type="match status" value="1"/>
</dbReference>
<dbReference type="GO" id="GO:0005737">
    <property type="term" value="C:cytoplasm"/>
    <property type="evidence" value="ECO:0007669"/>
    <property type="project" value="TreeGrafter"/>
</dbReference>
<accession>A0A6J4TP68</accession>
<comment type="pathway">
    <text evidence="1 11">Purine metabolism; IMP biosynthesis via de novo pathway; 5-amino-1-(5-phospho-D-ribosyl)imidazole-4-carboxamide from 5-amino-1-(5-phospho-D-ribosyl)imidazole-4-carboxylate: step 1/2.</text>
</comment>
<dbReference type="Gene3D" id="3.30.470.20">
    <property type="entry name" value="ATP-grasp fold, B domain"/>
    <property type="match status" value="1"/>
</dbReference>
<evidence type="ECO:0000256" key="7">
    <source>
        <dbReference type="ARBA" id="ARBA00022755"/>
    </source>
</evidence>
<dbReference type="PANTHER" id="PTHR43700:SF1">
    <property type="entry name" value="PHOSPHORIBOSYLAMINOIMIDAZOLE-SUCCINOCARBOXAMIDE SYNTHASE"/>
    <property type="match status" value="1"/>
</dbReference>
<feature type="domain" description="SAICAR synthetase/ADE2 N-terminal" evidence="12">
    <location>
        <begin position="9"/>
        <end position="257"/>
    </location>
</feature>
<dbReference type="EC" id="6.3.2.6" evidence="3 11"/>
<keyword evidence="7 11" id="KW-0658">Purine biosynthesis</keyword>
<dbReference type="PROSITE" id="PS01058">
    <property type="entry name" value="SAICAR_SYNTHETASE_2"/>
    <property type="match status" value="1"/>
</dbReference>
<dbReference type="PROSITE" id="PS01057">
    <property type="entry name" value="SAICAR_SYNTHETASE_1"/>
    <property type="match status" value="1"/>
</dbReference>
<proteinExistence type="inferred from homology"/>
<dbReference type="InterPro" id="IPR028923">
    <property type="entry name" value="SAICAR_synt/ADE2_N"/>
</dbReference>
<sequence>MLADLALEASGKVRDLYRVDDERLLLVASDRISAFDVILPTEIPEKGRVLTGLTRYWLGRTRDLVPNHLLGTRPSELPAVARTAALAGRAMLCRRLEMLPVEWVVRGYLSGSGWLDYQASGAVSGHRLPRGLRQGDRLPAPILTPATKATTGHDRNITRAEAAELVGGARALEVERVALAVYGRAADHAQARGLILADTKLEFGLDPEGGLVLGDEVVTPDSSRLWSAARWAPGSSPPSFDKQYVRDWLETQPWDKAPPGPALPREVVDGTAERYRTAYRLLTDQPFEQYRREMEVPTS</sequence>
<keyword evidence="5 11" id="KW-0436">Ligase</keyword>
<evidence type="ECO:0000259" key="12">
    <source>
        <dbReference type="Pfam" id="PF01259"/>
    </source>
</evidence>
<gene>
    <name evidence="11" type="primary">purC</name>
    <name evidence="13" type="ORF">AVDCRST_MAG79-745</name>
</gene>
<evidence type="ECO:0000256" key="6">
    <source>
        <dbReference type="ARBA" id="ARBA00022741"/>
    </source>
</evidence>
<comment type="catalytic activity">
    <reaction evidence="10 11">
        <text>5-amino-1-(5-phospho-D-ribosyl)imidazole-4-carboxylate + L-aspartate + ATP = (2S)-2-[5-amino-1-(5-phospho-beta-D-ribosyl)imidazole-4-carboxamido]succinate + ADP + phosphate + 2 H(+)</text>
        <dbReference type="Rhea" id="RHEA:22628"/>
        <dbReference type="ChEBI" id="CHEBI:15378"/>
        <dbReference type="ChEBI" id="CHEBI:29991"/>
        <dbReference type="ChEBI" id="CHEBI:30616"/>
        <dbReference type="ChEBI" id="CHEBI:43474"/>
        <dbReference type="ChEBI" id="CHEBI:58443"/>
        <dbReference type="ChEBI" id="CHEBI:77657"/>
        <dbReference type="ChEBI" id="CHEBI:456216"/>
        <dbReference type="EC" id="6.3.2.6"/>
    </reaction>
</comment>
<dbReference type="EMBL" id="CADCWC010000145">
    <property type="protein sequence ID" value="CAA9529004.1"/>
    <property type="molecule type" value="Genomic_DNA"/>
</dbReference>
<evidence type="ECO:0000256" key="2">
    <source>
        <dbReference type="ARBA" id="ARBA00010190"/>
    </source>
</evidence>
<evidence type="ECO:0000256" key="11">
    <source>
        <dbReference type="HAMAP-Rule" id="MF_00137"/>
    </source>
</evidence>
<dbReference type="NCBIfam" id="NF010568">
    <property type="entry name" value="PRK13961.1"/>
    <property type="match status" value="1"/>
</dbReference>
<evidence type="ECO:0000256" key="9">
    <source>
        <dbReference type="ARBA" id="ARBA00030409"/>
    </source>
</evidence>
<dbReference type="PANTHER" id="PTHR43700">
    <property type="entry name" value="PHOSPHORIBOSYLAMINOIMIDAZOLE-SUCCINOCARBOXAMIDE SYNTHASE"/>
    <property type="match status" value="1"/>
</dbReference>
<dbReference type="Pfam" id="PF01259">
    <property type="entry name" value="SAICAR_synt"/>
    <property type="match status" value="1"/>
</dbReference>
<dbReference type="InterPro" id="IPR001636">
    <property type="entry name" value="SAICAR_synth"/>
</dbReference>